<evidence type="ECO:0000256" key="7">
    <source>
        <dbReference type="ARBA" id="ARBA00022918"/>
    </source>
</evidence>
<keyword evidence="10" id="KW-0472">Membrane</keyword>
<feature type="region of interest" description="Disordered" evidence="9">
    <location>
        <begin position="430"/>
        <end position="523"/>
    </location>
</feature>
<evidence type="ECO:0000256" key="10">
    <source>
        <dbReference type="SAM" id="Phobius"/>
    </source>
</evidence>
<dbReference type="SUPFAM" id="SSF56672">
    <property type="entry name" value="DNA/RNA polymerases"/>
    <property type="match status" value="1"/>
</dbReference>
<evidence type="ECO:0000256" key="2">
    <source>
        <dbReference type="ARBA" id="ARBA00022679"/>
    </source>
</evidence>
<keyword evidence="13" id="KW-1185">Reference proteome</keyword>
<dbReference type="Gene3D" id="2.40.70.10">
    <property type="entry name" value="Acid Proteases"/>
    <property type="match status" value="1"/>
</dbReference>
<keyword evidence="8" id="KW-0511">Multifunctional enzyme</keyword>
<dbReference type="EC" id="2.7.7.49" evidence="1"/>
<feature type="region of interest" description="Disordered" evidence="9">
    <location>
        <begin position="744"/>
        <end position="839"/>
    </location>
</feature>
<organism evidence="12 13">
    <name type="scientific">Phanerochaete sordida</name>
    <dbReference type="NCBI Taxonomy" id="48140"/>
    <lineage>
        <taxon>Eukaryota</taxon>
        <taxon>Fungi</taxon>
        <taxon>Dikarya</taxon>
        <taxon>Basidiomycota</taxon>
        <taxon>Agaricomycotina</taxon>
        <taxon>Agaricomycetes</taxon>
        <taxon>Polyporales</taxon>
        <taxon>Phanerochaetaceae</taxon>
        <taxon>Phanerochaete</taxon>
    </lineage>
</organism>
<feature type="region of interest" description="Disordered" evidence="9">
    <location>
        <begin position="1863"/>
        <end position="1908"/>
    </location>
</feature>
<dbReference type="Gene3D" id="3.30.70.270">
    <property type="match status" value="2"/>
</dbReference>
<proteinExistence type="predicted"/>
<evidence type="ECO:0000256" key="9">
    <source>
        <dbReference type="SAM" id="MobiDB-lite"/>
    </source>
</evidence>
<comment type="caution">
    <text evidence="12">The sequence shown here is derived from an EMBL/GenBank/DDBJ whole genome shotgun (WGS) entry which is preliminary data.</text>
</comment>
<keyword evidence="10" id="KW-1133">Transmembrane helix</keyword>
<dbReference type="OrthoDB" id="3203159at2759"/>
<gene>
    <name evidence="12" type="ORF">PsYK624_170950</name>
</gene>
<accession>A0A9P3GT63</accession>
<dbReference type="InterPro" id="IPR000477">
    <property type="entry name" value="RT_dom"/>
</dbReference>
<dbReference type="FunFam" id="3.30.70.270:FF:000026">
    <property type="entry name" value="Transposon Ty3-G Gag-Pol polyprotein"/>
    <property type="match status" value="1"/>
</dbReference>
<feature type="region of interest" description="Disordered" evidence="9">
    <location>
        <begin position="1937"/>
        <end position="2011"/>
    </location>
</feature>
<dbReference type="GO" id="GO:0016787">
    <property type="term" value="F:hydrolase activity"/>
    <property type="evidence" value="ECO:0007669"/>
    <property type="project" value="UniProtKB-KW"/>
</dbReference>
<evidence type="ECO:0000313" key="13">
    <source>
        <dbReference type="Proteomes" id="UP000703269"/>
    </source>
</evidence>
<dbReference type="InterPro" id="IPR050951">
    <property type="entry name" value="Retrovirus_Pol_polyprotein"/>
</dbReference>
<feature type="region of interest" description="Disordered" evidence="9">
    <location>
        <begin position="1142"/>
        <end position="1163"/>
    </location>
</feature>
<dbReference type="CDD" id="cd00303">
    <property type="entry name" value="retropepsin_like"/>
    <property type="match status" value="1"/>
</dbReference>
<dbReference type="GO" id="GO:0004519">
    <property type="term" value="F:endonuclease activity"/>
    <property type="evidence" value="ECO:0007669"/>
    <property type="project" value="UniProtKB-KW"/>
</dbReference>
<evidence type="ECO:0000313" key="12">
    <source>
        <dbReference type="EMBL" id="GJF00794.1"/>
    </source>
</evidence>
<reference evidence="12 13" key="1">
    <citation type="submission" date="2021-08" db="EMBL/GenBank/DDBJ databases">
        <title>Draft Genome Sequence of Phanerochaete sordida strain YK-624.</title>
        <authorList>
            <person name="Mori T."/>
            <person name="Dohra H."/>
            <person name="Suzuki T."/>
            <person name="Kawagishi H."/>
            <person name="Hirai H."/>
        </authorList>
    </citation>
    <scope>NUCLEOTIDE SEQUENCE [LARGE SCALE GENOMIC DNA]</scope>
    <source>
        <strain evidence="12 13">YK-624</strain>
    </source>
</reference>
<dbReference type="Pfam" id="PF00078">
    <property type="entry name" value="RVT_1"/>
    <property type="match status" value="1"/>
</dbReference>
<dbReference type="PANTHER" id="PTHR37984">
    <property type="entry name" value="PROTEIN CBG26694"/>
    <property type="match status" value="1"/>
</dbReference>
<dbReference type="InterPro" id="IPR041373">
    <property type="entry name" value="RT_RNaseH"/>
</dbReference>
<evidence type="ECO:0000256" key="1">
    <source>
        <dbReference type="ARBA" id="ARBA00012493"/>
    </source>
</evidence>
<feature type="domain" description="Reverse transcriptase" evidence="11">
    <location>
        <begin position="1423"/>
        <end position="1610"/>
    </location>
</feature>
<keyword evidence="10" id="KW-0812">Transmembrane</keyword>
<dbReference type="PANTHER" id="PTHR37984:SF5">
    <property type="entry name" value="PROTEIN NYNRIN-LIKE"/>
    <property type="match status" value="1"/>
</dbReference>
<feature type="region of interest" description="Disordered" evidence="9">
    <location>
        <begin position="1280"/>
        <end position="1344"/>
    </location>
</feature>
<dbReference type="CDD" id="cd09274">
    <property type="entry name" value="RNase_HI_RT_Ty3"/>
    <property type="match status" value="1"/>
</dbReference>
<dbReference type="InterPro" id="IPR043502">
    <property type="entry name" value="DNA/RNA_pol_sf"/>
</dbReference>
<keyword evidence="6" id="KW-0378">Hydrolase</keyword>
<keyword evidence="7" id="KW-0695">RNA-directed DNA polymerase</keyword>
<dbReference type="GO" id="GO:0003964">
    <property type="term" value="F:RNA-directed DNA polymerase activity"/>
    <property type="evidence" value="ECO:0007669"/>
    <property type="project" value="UniProtKB-KW"/>
</dbReference>
<evidence type="ECO:0000256" key="6">
    <source>
        <dbReference type="ARBA" id="ARBA00022801"/>
    </source>
</evidence>
<dbReference type="InterPro" id="IPR041577">
    <property type="entry name" value="RT_RNaseH_2"/>
</dbReference>
<evidence type="ECO:0000256" key="8">
    <source>
        <dbReference type="ARBA" id="ARBA00023268"/>
    </source>
</evidence>
<evidence type="ECO:0000256" key="4">
    <source>
        <dbReference type="ARBA" id="ARBA00022722"/>
    </source>
</evidence>
<feature type="compositionally biased region" description="Low complexity" evidence="9">
    <location>
        <begin position="1970"/>
        <end position="1983"/>
    </location>
</feature>
<evidence type="ECO:0000259" key="11">
    <source>
        <dbReference type="PROSITE" id="PS50878"/>
    </source>
</evidence>
<feature type="transmembrane region" description="Helical" evidence="10">
    <location>
        <begin position="1633"/>
        <end position="1658"/>
    </location>
</feature>
<feature type="region of interest" description="Disordered" evidence="9">
    <location>
        <begin position="318"/>
        <end position="342"/>
    </location>
</feature>
<feature type="compositionally biased region" description="Gly residues" evidence="9">
    <location>
        <begin position="439"/>
        <end position="471"/>
    </location>
</feature>
<dbReference type="EMBL" id="BPQB01000203">
    <property type="protein sequence ID" value="GJF00794.1"/>
    <property type="molecule type" value="Genomic_DNA"/>
</dbReference>
<protein>
    <recommendedName>
        <fullName evidence="1">RNA-directed DNA polymerase</fullName>
        <ecNumber evidence="1">2.7.7.49</ecNumber>
    </recommendedName>
</protein>
<dbReference type="InterPro" id="IPR021109">
    <property type="entry name" value="Peptidase_aspartic_dom_sf"/>
</dbReference>
<dbReference type="InterPro" id="IPR043128">
    <property type="entry name" value="Rev_trsase/Diguanyl_cyclase"/>
</dbReference>
<keyword evidence="4" id="KW-0540">Nuclease</keyword>
<feature type="compositionally biased region" description="Acidic residues" evidence="9">
    <location>
        <begin position="780"/>
        <end position="794"/>
    </location>
</feature>
<evidence type="ECO:0000256" key="3">
    <source>
        <dbReference type="ARBA" id="ARBA00022695"/>
    </source>
</evidence>
<feature type="compositionally biased region" description="Basic and acidic residues" evidence="9">
    <location>
        <begin position="949"/>
        <end position="961"/>
    </location>
</feature>
<name>A0A9P3GT63_9APHY</name>
<keyword evidence="3" id="KW-0548">Nucleotidyltransferase</keyword>
<feature type="region of interest" description="Disordered" evidence="9">
    <location>
        <begin position="949"/>
        <end position="969"/>
    </location>
</feature>
<feature type="region of interest" description="Disordered" evidence="9">
    <location>
        <begin position="369"/>
        <end position="403"/>
    </location>
</feature>
<dbReference type="Pfam" id="PF17919">
    <property type="entry name" value="RT_RNaseH_2"/>
    <property type="match status" value="1"/>
</dbReference>
<dbReference type="Pfam" id="PF17917">
    <property type="entry name" value="RT_RNaseH"/>
    <property type="match status" value="1"/>
</dbReference>
<dbReference type="PROSITE" id="PS50878">
    <property type="entry name" value="RT_POL"/>
    <property type="match status" value="1"/>
</dbReference>
<sequence length="2050" mass="225460">MKLLGSEIEQVLVEFMVPQARQKITKYVFRLVEPVLENLTYVRKEFDSILRSLSAAAGLSPPFQIDAQGVILNLLQGSDTLLEIRAAFIELQGRIKQAKRHFRRGLATLLGVPEASPVPSVFEFDDQTLASRHPEDLLRKVVLHSRGVGRLTHEELRQLDEGAPLPAILKGNEAYWKAAFGSPRASPSVDEEQVERHLLGDGSRASAAFVPKEIPSPEADRPIERTAKGKAVAFQATEEATTAGPGPYAARVEDATPSDKAFASPAAAPGRAGTGYEGGGATFHPQEAAQPYESVPVIAPTPQYPASMAGAPAIPATRPDDSISAMGRGKDTPPHQPRSGLQRMSLKPEQFDRHMPGVAPGSASVAHLVNAPTAPPAGQSSSQWYRAPAGGQTPRQPLPATAPAYAQWPGAGYRPALPSQAATFQQAHAIPMKGSGPNQPGGGGQGPPQGPRQGGSQPGPGPGGAPGGGGPPDDPAGTNPPVFPLFNSRPTGAGGGGPPGPPDGSGASADAEGYGGRPSNSLMNLQPRIDMQLKPDDLPAWDGNFGSAIEYMVQVEELAALGGYLPQQLGLALSMRFAAGSEVANWFTTLPMTDKDEMRTDYAVFLRRIRDDYLGPDWCFEQMQEYAEIKFRQPGEEKETPCAFAHRRVIRGRVLSMVPVDDRGRIDGAAEVKEALRVFPIPWKTKLDPLNLKSSAELQLYLRRLSESLIYEFEAQERARKGESDRLQLRDLLPVLDQLQVTIPNDPRRSKSFRSFARPRPSNSSRESASKRVVRNAEAESQEPEGSSSDEDEGPFAAAFAVIKSSQRQPSGGRYAFSRRDDVRSPMRRPPVPCKACGSRRHWDAECPMASAHRTLKDVKEVHAVESDRPPEQASLYDAMYESLSREYSASAYVAEPRTAVADSQGTRSGRNDNSRQACKVEIEDLEDAQANGGRSLDPLDLDDVLLRHRDDREPVTRPRDTPLAPPKASIELQPRRTFAGGRSSHGISVLSMKGRAGSTLDSEIDLRLDSGADVSLVSSSFYRSLKQPPKLKKGERLKLWQLLDRNTQIDGYVTLNLYVRALDGTEIRLQCEAYVVPDMSVPILLGEDFQRTYEMNVRRDLEKGTRVSFADLPYEVPAMPVAKKAKIPALMQSMSSEASFVRAKTTRRKAAQRTRRNRAAAKRREEVLLREDTVVPPGTVRLVAVDMDAEFGQDWLVEKSLIEASPGRHLAVPNCLVSADDPRIPLTNPTDEPLKLAAGTVLGLKKDPTAYFDTPQSLSQLERMLHDAARIAALAQATHPMPGGAEERGATEADSADAAKEAQYASGDPRVADVYTQGRKPESASEAEEEWGPKTAEAPDPTIYPSEKMQEILDVGAVPEHLKEKVWEMLRRRQKAFSFDGRLGHLPTRVHIRTVDGLQPIAVPMYGSSPAKRLVIEEQLKKWFEQDVIEPSISPWSAPVVIAYRNGKPRFCVDYRKLNAQTVSDEFPIPRQSEILAALSGAQVLSSLDALAGFTQMEFEESEREKTAFRTHLGLFQFKRMPFGLKNGPSIFQRTMQSILAPFLWMFCLVYIDDIVVYSKTYEEHIEHLDKVLGACEEAGLTLSPAKCHLFYPSVLLLGHKVSRLGLSTHAEKVKAILELAAPTKVAQLQSFLGLVGYFSSFIPYYSMIAAPLFALLKKNAPWRWGPDENHAFEELKKALQQTPVLGHPEQGKPYRLYTDASDEALGCALQQVQPIQVADLKGTKYYDRLKKAFEESKPVPKLVTTLPVAPEDAKHEDKWGPELDQTAVHVERVIGYWSRTFKQAERNYSATEREALAAKEGLVKFQPFIEGEKIALVTDHAALQWAQTYENANRRLAAWGAVFSAYKPGLVICHRPGRIHSNVDPLSRLPRDARTGHIRGPPEHQSPAKDDSAAIEPDNAPAEAQERVRAFQPKAAFFVEKDEDAHPVRSAFAVTRAAARRARGEEEPSPQQRPRPRRKRDREPTAPGPDAAPAGEGDASGVPEESQDPFEKKAAWEGENAPPRAPLLHLEEDRKKAFVEGYRLDPFFKARWEDPNAHVDSCFACRRH</sequence>
<feature type="compositionally biased region" description="Basic and acidic residues" evidence="9">
    <location>
        <begin position="1871"/>
        <end position="1894"/>
    </location>
</feature>
<keyword evidence="5" id="KW-0255">Endonuclease</keyword>
<dbReference type="Gene3D" id="3.10.10.10">
    <property type="entry name" value="HIV Type 1 Reverse Transcriptase, subunit A, domain 1"/>
    <property type="match status" value="1"/>
</dbReference>
<evidence type="ECO:0000256" key="5">
    <source>
        <dbReference type="ARBA" id="ARBA00022759"/>
    </source>
</evidence>
<keyword evidence="2" id="KW-0808">Transferase</keyword>
<feature type="compositionally biased region" description="Basic residues" evidence="9">
    <location>
        <begin position="1145"/>
        <end position="1162"/>
    </location>
</feature>
<dbReference type="Proteomes" id="UP000703269">
    <property type="component" value="Unassembled WGS sequence"/>
</dbReference>
<dbReference type="CDD" id="cd01647">
    <property type="entry name" value="RT_LTR"/>
    <property type="match status" value="1"/>
</dbReference>